<protein>
    <recommendedName>
        <fullName evidence="2">Glycosyltransferase 2-like domain-containing protein</fullName>
    </recommendedName>
</protein>
<dbReference type="PANTHER" id="PTHR43630:SF2">
    <property type="entry name" value="GLYCOSYLTRANSFERASE"/>
    <property type="match status" value="1"/>
</dbReference>
<evidence type="ECO:0000313" key="4">
    <source>
        <dbReference type="Proteomes" id="UP000070058"/>
    </source>
</evidence>
<comment type="similarity">
    <text evidence="1">Belongs to the glycosyltransferase 2 family. WaaE/KdtX subfamily.</text>
</comment>
<comment type="caution">
    <text evidence="3">The sequence shown here is derived from an EMBL/GenBank/DDBJ whole genome shotgun (WGS) entry which is preliminary data.</text>
</comment>
<reference evidence="4" key="1">
    <citation type="submission" date="2016-02" db="EMBL/GenBank/DDBJ databases">
        <authorList>
            <person name="Sanders J.G."/>
            <person name="Lin J.Y."/>
            <person name="Wertz J.T."/>
            <person name="Russell J.A."/>
            <person name="Moreau C.S."/>
            <person name="Powell S."/>
        </authorList>
    </citation>
    <scope>NUCLEOTIDE SEQUENCE [LARGE SCALE GENOMIC DNA]</scope>
    <source>
        <strain evidence="4">CAG34</strain>
    </source>
</reference>
<dbReference type="Gene3D" id="3.90.550.10">
    <property type="entry name" value="Spore Coat Polysaccharide Biosynthesis Protein SpsA, Chain A"/>
    <property type="match status" value="1"/>
</dbReference>
<organism evidence="3 4">
    <name type="scientific">Cephaloticoccus primus</name>
    <dbReference type="NCBI Taxonomy" id="1548207"/>
    <lineage>
        <taxon>Bacteria</taxon>
        <taxon>Pseudomonadati</taxon>
        <taxon>Verrucomicrobiota</taxon>
        <taxon>Opitutia</taxon>
        <taxon>Opitutales</taxon>
        <taxon>Opitutaceae</taxon>
        <taxon>Cephaloticoccus</taxon>
    </lineage>
</organism>
<feature type="domain" description="Glycosyltransferase 2-like" evidence="2">
    <location>
        <begin position="3"/>
        <end position="99"/>
    </location>
</feature>
<dbReference type="CDD" id="cd02511">
    <property type="entry name" value="Beta4Glucosyltransferase"/>
    <property type="match status" value="1"/>
</dbReference>
<accession>A0A139SPT7</accession>
<dbReference type="Proteomes" id="UP000070058">
    <property type="component" value="Unassembled WGS sequence"/>
</dbReference>
<sequence>MISVVILTLNEEGNLPRCLASLSQCDDIVVLDSGSTDRTADIAREHGARVFTNRFENFAQQRNFAHEKIPFRHPWLLHLDADEQMTPELWGECCEIAQKDLGPPGGTASATRRPPPDSPAIYDGYYVAPRMIFRGRWIPHCTDYPSYQARLVHAARFRFIQVGHGQREAPGLRIGTLRASYLHDLSAAPEPHWLAKHRRYAAGEVATHLAQRRSAPPPRLRDLLSRDRLTRRRTLQRFAFHLPFRPQLRFVYQYILRRGFLDGLPGLRYCRLLMHYERFIVEALREAKAKR</sequence>
<evidence type="ECO:0000313" key="3">
    <source>
        <dbReference type="EMBL" id="KXU36566.1"/>
    </source>
</evidence>
<keyword evidence="4" id="KW-1185">Reference proteome</keyword>
<dbReference type="InterPro" id="IPR029044">
    <property type="entry name" value="Nucleotide-diphossugar_trans"/>
</dbReference>
<evidence type="ECO:0000259" key="2">
    <source>
        <dbReference type="Pfam" id="PF00535"/>
    </source>
</evidence>
<evidence type="ECO:0000256" key="1">
    <source>
        <dbReference type="ARBA" id="ARBA00038494"/>
    </source>
</evidence>
<dbReference type="RefSeq" id="WP_068629562.1">
    <property type="nucleotide sequence ID" value="NZ_LSZQ01000030.1"/>
</dbReference>
<proteinExistence type="inferred from homology"/>
<name>A0A139SPT7_9BACT</name>
<dbReference type="OrthoDB" id="9815923at2"/>
<dbReference type="PANTHER" id="PTHR43630">
    <property type="entry name" value="POLY-BETA-1,6-N-ACETYL-D-GLUCOSAMINE SYNTHASE"/>
    <property type="match status" value="1"/>
</dbReference>
<dbReference type="EMBL" id="LSZQ01000030">
    <property type="protein sequence ID" value="KXU36566.1"/>
    <property type="molecule type" value="Genomic_DNA"/>
</dbReference>
<dbReference type="Pfam" id="PF00535">
    <property type="entry name" value="Glycos_transf_2"/>
    <property type="match status" value="1"/>
</dbReference>
<gene>
    <name evidence="3" type="ORF">AXK11_04240</name>
</gene>
<dbReference type="AlphaFoldDB" id="A0A139SPT7"/>
<dbReference type="SUPFAM" id="SSF53448">
    <property type="entry name" value="Nucleotide-diphospho-sugar transferases"/>
    <property type="match status" value="1"/>
</dbReference>
<dbReference type="InterPro" id="IPR001173">
    <property type="entry name" value="Glyco_trans_2-like"/>
</dbReference>
<dbReference type="STRING" id="1548207.AXK11_04240"/>